<dbReference type="InterPro" id="IPR050557">
    <property type="entry name" value="RTX_toxin/Mannuronan_C5-epim"/>
</dbReference>
<dbReference type="EMBL" id="VINQ01000001">
    <property type="protein sequence ID" value="KAA0921067.1"/>
    <property type="molecule type" value="Genomic_DNA"/>
</dbReference>
<proteinExistence type="predicted"/>
<evidence type="ECO:0000313" key="5">
    <source>
        <dbReference type="EMBL" id="KAA0921067.1"/>
    </source>
</evidence>
<dbReference type="AlphaFoldDB" id="A0A5A9ZV19"/>
<feature type="region of interest" description="Disordered" evidence="3">
    <location>
        <begin position="299"/>
        <end position="318"/>
    </location>
</feature>
<feature type="compositionally biased region" description="Polar residues" evidence="3">
    <location>
        <begin position="334"/>
        <end position="350"/>
    </location>
</feature>
<reference evidence="5 6" key="1">
    <citation type="submission" date="2019-07" db="EMBL/GenBank/DDBJ databases">
        <title>Aquicoccus porphyridii gen. nov., sp. nov., isolated from a small marine red alga, Porphyridium marinum.</title>
        <authorList>
            <person name="Liu L."/>
        </authorList>
    </citation>
    <scope>NUCLEOTIDE SEQUENCE [LARGE SCALE GENOMIC DNA]</scope>
    <source>
        <strain evidence="5 6">L1 8-17</strain>
    </source>
</reference>
<feature type="compositionally biased region" description="Polar residues" evidence="3">
    <location>
        <begin position="246"/>
        <end position="265"/>
    </location>
</feature>
<dbReference type="GO" id="GO:0005576">
    <property type="term" value="C:extracellular region"/>
    <property type="evidence" value="ECO:0007669"/>
    <property type="project" value="UniProtKB-SubCell"/>
</dbReference>
<dbReference type="Pfam" id="PF17963">
    <property type="entry name" value="Big_9"/>
    <property type="match status" value="2"/>
</dbReference>
<dbReference type="InterPro" id="IPR011049">
    <property type="entry name" value="Serralysin-like_metalloprot_C"/>
</dbReference>
<organism evidence="5 6">
    <name type="scientific">Aquicoccus porphyridii</name>
    <dbReference type="NCBI Taxonomy" id="1852029"/>
    <lineage>
        <taxon>Bacteria</taxon>
        <taxon>Pseudomonadati</taxon>
        <taxon>Pseudomonadota</taxon>
        <taxon>Alphaproteobacteria</taxon>
        <taxon>Rhodobacterales</taxon>
        <taxon>Paracoccaceae</taxon>
        <taxon>Aquicoccus</taxon>
    </lineage>
</organism>
<dbReference type="PANTHER" id="PTHR38340:SF1">
    <property type="entry name" value="S-LAYER PROTEIN"/>
    <property type="match status" value="1"/>
</dbReference>
<feature type="region of interest" description="Disordered" evidence="3">
    <location>
        <begin position="330"/>
        <end position="350"/>
    </location>
</feature>
<dbReference type="PROSITE" id="PS00330">
    <property type="entry name" value="HEMOLYSIN_CALCIUM"/>
    <property type="match status" value="2"/>
</dbReference>
<dbReference type="NCBIfam" id="NF012211">
    <property type="entry name" value="tand_rpt_95"/>
    <property type="match status" value="2"/>
</dbReference>
<evidence type="ECO:0000256" key="2">
    <source>
        <dbReference type="ARBA" id="ARBA00022525"/>
    </source>
</evidence>
<dbReference type="GO" id="GO:0005509">
    <property type="term" value="F:calcium ion binding"/>
    <property type="evidence" value="ECO:0007669"/>
    <property type="project" value="InterPro"/>
</dbReference>
<dbReference type="Pfam" id="PF13403">
    <property type="entry name" value="Hint_2"/>
    <property type="match status" value="1"/>
</dbReference>
<dbReference type="Pfam" id="PF00353">
    <property type="entry name" value="HemolysinCabind"/>
    <property type="match status" value="2"/>
</dbReference>
<feature type="region of interest" description="Disordered" evidence="3">
    <location>
        <begin position="235"/>
        <end position="265"/>
    </location>
</feature>
<dbReference type="PANTHER" id="PTHR38340">
    <property type="entry name" value="S-LAYER PROTEIN"/>
    <property type="match status" value="1"/>
</dbReference>
<evidence type="ECO:0000259" key="4">
    <source>
        <dbReference type="Pfam" id="PF13403"/>
    </source>
</evidence>
<protein>
    <submittedName>
        <fullName evidence="5">Tandem-95 repeat protein</fullName>
    </submittedName>
</protein>
<evidence type="ECO:0000256" key="3">
    <source>
        <dbReference type="SAM" id="MobiDB-lite"/>
    </source>
</evidence>
<dbReference type="SUPFAM" id="SSF51294">
    <property type="entry name" value="Hedgehog/intein (Hint) domain"/>
    <property type="match status" value="1"/>
</dbReference>
<accession>A0A5A9ZV19</accession>
<evidence type="ECO:0000256" key="1">
    <source>
        <dbReference type="ARBA" id="ARBA00004613"/>
    </source>
</evidence>
<dbReference type="InterPro" id="IPR036844">
    <property type="entry name" value="Hint_dom_sf"/>
</dbReference>
<sequence>MADLVLDWGLFGAYGTDFGASQTVDTGGVDVTVAFDQQDAGAQAFTFNAEGYVGPDESFSATSFLKLFGDGGPGGTSDTSTTTISFASSDDEFGDAVQNVSFRVNDIDSGTEDTGESSGFHFDMLTIRAFDAEGNEVPVTVTPGSDVVGSGNTLSGGANSWTPTDAQASALVEIAGPVASVVIDYDNTGEGDQKITVSDVYFSTTDAEPQEPVPGDDSAATDEGTPVVIDVLENDTDPQGQPLEVTGTSDPANGTVTINPDGTVTYTPEAGFTGEDTFDYTVTDPDGNTATGSVTVAVEPEGGPQAPVPGDDSAETGEDTPVVIDILENDTDPQDQPLSVTGTTDPANGTTIVAPDGRVIYVPDAGFTGEDTFDYTVEDTDGNSATGTVTVTVNEGGDGGPNYIVEGTGGDDLIDIDYTGDPQGDMIDANDARDGSNDDIVIAGPGDDTILAGEGDDLVYAGPGDDLIQGEEGHDTLVGGDGDDTLDGGSGDDTMLGGDGRDTFTNANPGDVVDGGGGPDGTNPDDGLPYDYDTLDLRGSAPEGGSLRIEYTSEDREDGIVHYLNADGEDSGALEFREIENVVPCFTPGTAIATPKGERMVEDLQPGDKIITRDNGIQEIRWIGTRTLTGHELARKPDLRPILIQKGSLGHNLPEHDILVSPQHRMLLTGDKTQLYFEETEVLAAAKHLTAMPGIDEVGTLGVTYVHFMFDHHEVVLANGAWSESFQPGANVLDGLGREQRGEILDLFPELTTTEGSTITPPRAAR</sequence>
<dbReference type="Gene3D" id="2.170.16.10">
    <property type="entry name" value="Hedgehog/Intein (Hint) domain"/>
    <property type="match status" value="1"/>
</dbReference>
<dbReference type="Gene3D" id="2.150.10.10">
    <property type="entry name" value="Serralysin-like metalloprotease, C-terminal"/>
    <property type="match status" value="1"/>
</dbReference>
<dbReference type="Proteomes" id="UP000325291">
    <property type="component" value="Unassembled WGS sequence"/>
</dbReference>
<dbReference type="RefSeq" id="WP_111361911.1">
    <property type="nucleotide sequence ID" value="NZ_VINQ01000001.1"/>
</dbReference>
<gene>
    <name evidence="5" type="ORF">FLO80_02540</name>
</gene>
<comment type="subcellular location">
    <subcellularLocation>
        <location evidence="1">Secreted</location>
    </subcellularLocation>
</comment>
<name>A0A5A9ZV19_9RHOB</name>
<dbReference type="SUPFAM" id="SSF51120">
    <property type="entry name" value="beta-Roll"/>
    <property type="match status" value="1"/>
</dbReference>
<evidence type="ECO:0000313" key="6">
    <source>
        <dbReference type="Proteomes" id="UP000325291"/>
    </source>
</evidence>
<keyword evidence="2" id="KW-0964">Secreted</keyword>
<feature type="region of interest" description="Disordered" evidence="3">
    <location>
        <begin position="469"/>
        <end position="528"/>
    </location>
</feature>
<dbReference type="InterPro" id="IPR028992">
    <property type="entry name" value="Hedgehog/Intein_dom"/>
</dbReference>
<dbReference type="PRINTS" id="PR00313">
    <property type="entry name" value="CABNDNGRPT"/>
</dbReference>
<dbReference type="InterPro" id="IPR018511">
    <property type="entry name" value="Hemolysin-typ_Ca-bd_CS"/>
</dbReference>
<dbReference type="InterPro" id="IPR001343">
    <property type="entry name" value="Hemolysn_Ca-bd"/>
</dbReference>
<comment type="caution">
    <text evidence="5">The sequence shown here is derived from an EMBL/GenBank/DDBJ whole genome shotgun (WGS) entry which is preliminary data.</text>
</comment>
<keyword evidence="6" id="KW-1185">Reference proteome</keyword>
<feature type="domain" description="Hedgehog/Intein (Hint)" evidence="4">
    <location>
        <begin position="584"/>
        <end position="729"/>
    </location>
</feature>
<dbReference type="Gene3D" id="2.60.40.3440">
    <property type="match status" value="2"/>
</dbReference>